<dbReference type="InterPro" id="IPR016135">
    <property type="entry name" value="UBQ-conjugating_enzyme/RWD"/>
</dbReference>
<evidence type="ECO:0000313" key="4">
    <source>
        <dbReference type="RefSeq" id="XP_013785681.1"/>
    </source>
</evidence>
<dbReference type="PROSITE" id="PS50127">
    <property type="entry name" value="UBC_2"/>
    <property type="match status" value="1"/>
</dbReference>
<evidence type="ECO:0000259" key="1">
    <source>
        <dbReference type="PROSITE" id="PS50127"/>
    </source>
</evidence>
<evidence type="ECO:0000313" key="2">
    <source>
        <dbReference type="Proteomes" id="UP000694941"/>
    </source>
</evidence>
<proteinExistence type="predicted"/>
<dbReference type="Gene3D" id="3.10.110.10">
    <property type="entry name" value="Ubiquitin Conjugating Enzyme"/>
    <property type="match status" value="1"/>
</dbReference>
<gene>
    <name evidence="3 4" type="primary">LOC106469714</name>
</gene>
<dbReference type="Proteomes" id="UP000694941">
    <property type="component" value="Unplaced"/>
</dbReference>
<dbReference type="InterPro" id="IPR050113">
    <property type="entry name" value="Ub_conjugating_enzyme"/>
</dbReference>
<protein>
    <submittedName>
        <fullName evidence="3 4">AKT-interacting protein-like</fullName>
    </submittedName>
</protein>
<reference evidence="3 4" key="1">
    <citation type="submission" date="2025-05" db="UniProtKB">
        <authorList>
            <consortium name="RefSeq"/>
        </authorList>
    </citation>
    <scope>IDENTIFICATION</scope>
    <source>
        <tissue evidence="3 4">Muscle</tissue>
    </source>
</reference>
<dbReference type="GeneID" id="106469714"/>
<dbReference type="SUPFAM" id="SSF54495">
    <property type="entry name" value="UBC-like"/>
    <property type="match status" value="1"/>
</dbReference>
<accession>A0ABM1BNP7</accession>
<name>A0ABM1BNP7_LIMPO</name>
<dbReference type="RefSeq" id="XP_013785681.1">
    <property type="nucleotide sequence ID" value="XM_013930227.2"/>
</dbReference>
<dbReference type="RefSeq" id="XP_013785680.1">
    <property type="nucleotide sequence ID" value="XM_013930226.2"/>
</dbReference>
<evidence type="ECO:0000313" key="3">
    <source>
        <dbReference type="RefSeq" id="XP_013785680.1"/>
    </source>
</evidence>
<dbReference type="SMART" id="SM00212">
    <property type="entry name" value="UBCc"/>
    <property type="match status" value="1"/>
</dbReference>
<keyword evidence="2" id="KW-1185">Reference proteome</keyword>
<dbReference type="Pfam" id="PF00179">
    <property type="entry name" value="UQ_con"/>
    <property type="match status" value="1"/>
</dbReference>
<dbReference type="InterPro" id="IPR000608">
    <property type="entry name" value="UBC"/>
</dbReference>
<dbReference type="PANTHER" id="PTHR24067">
    <property type="entry name" value="UBIQUITIN-CONJUGATING ENZYME E2"/>
    <property type="match status" value="1"/>
</dbReference>
<sequence>MSLNMVGQTISPRSDPSYAPFFVEYSLMTEYVMLQRQRLPGVYVVPSAGSPLKWFGVLFIRQGLYQGGVFRFTLYMPDNYPDGDCPLIVFEPPVFHPLINIETGELDVKRGFQKWRRNVNHIWQVILYARRIFYKIENQNPLNPEASVLYERDLELFKVKVAESINFCHEKLYDISTQDPHALRFSPWEPAIHENIRKKLLSGSKEEDHDTKASTPSGLSWIQKGTLKIFSKTAS</sequence>
<feature type="domain" description="UBC core" evidence="1">
    <location>
        <begin position="22"/>
        <end position="170"/>
    </location>
</feature>
<dbReference type="CDD" id="cd23814">
    <property type="entry name" value="UEV_AKTIP"/>
    <property type="match status" value="1"/>
</dbReference>
<organism evidence="2 3">
    <name type="scientific">Limulus polyphemus</name>
    <name type="common">Atlantic horseshoe crab</name>
    <dbReference type="NCBI Taxonomy" id="6850"/>
    <lineage>
        <taxon>Eukaryota</taxon>
        <taxon>Metazoa</taxon>
        <taxon>Ecdysozoa</taxon>
        <taxon>Arthropoda</taxon>
        <taxon>Chelicerata</taxon>
        <taxon>Merostomata</taxon>
        <taxon>Xiphosura</taxon>
        <taxon>Limulidae</taxon>
        <taxon>Limulus</taxon>
    </lineage>
</organism>